<evidence type="ECO:0000259" key="11">
    <source>
        <dbReference type="Pfam" id="PF00330"/>
    </source>
</evidence>
<feature type="domain" description="Aconitase/3-isopropylmalate dehydratase large subunit alpha/beta/alpha" evidence="11">
    <location>
        <begin position="456"/>
        <end position="905"/>
    </location>
</feature>
<dbReference type="PROSITE" id="PS01244">
    <property type="entry name" value="ACONITASE_2"/>
    <property type="match status" value="1"/>
</dbReference>
<dbReference type="InterPro" id="IPR044137">
    <property type="entry name" value="AcnA_IRP_Swivel"/>
</dbReference>
<dbReference type="InterPro" id="IPR000573">
    <property type="entry name" value="AconitaseA/IPMdHydase_ssu_swvl"/>
</dbReference>
<dbReference type="Pfam" id="PF00694">
    <property type="entry name" value="Aconitase_C"/>
    <property type="match status" value="1"/>
</dbReference>
<comment type="similarity">
    <text evidence="2">Belongs to the aconitase/IPM isomerase family.</text>
</comment>
<dbReference type="PROSITE" id="PS00450">
    <property type="entry name" value="ACONITASE_1"/>
    <property type="match status" value="1"/>
</dbReference>
<feature type="compositionally biased region" description="Polar residues" evidence="10">
    <location>
        <begin position="257"/>
        <end position="267"/>
    </location>
</feature>
<dbReference type="Pfam" id="PF00330">
    <property type="entry name" value="Aconitase"/>
    <property type="match status" value="1"/>
</dbReference>
<dbReference type="FunFam" id="3.20.19.10:FF:000001">
    <property type="entry name" value="Aconitate hydratase"/>
    <property type="match status" value="1"/>
</dbReference>
<feature type="region of interest" description="Disordered" evidence="10">
    <location>
        <begin position="32"/>
        <end position="365"/>
    </location>
</feature>
<feature type="region of interest" description="Disordered" evidence="10">
    <location>
        <begin position="394"/>
        <end position="421"/>
    </location>
</feature>
<evidence type="ECO:0000256" key="9">
    <source>
        <dbReference type="ARBA" id="ARBA00023501"/>
    </source>
</evidence>
<reference evidence="13 14" key="1">
    <citation type="submission" date="2019-01" db="EMBL/GenBank/DDBJ databases">
        <title>A draft genome assembly of the solar-powered sea slug Elysia chlorotica.</title>
        <authorList>
            <person name="Cai H."/>
            <person name="Li Q."/>
            <person name="Fang X."/>
            <person name="Li J."/>
            <person name="Curtis N.E."/>
            <person name="Altenburger A."/>
            <person name="Shibata T."/>
            <person name="Feng M."/>
            <person name="Maeda T."/>
            <person name="Schwartz J.A."/>
            <person name="Shigenobu S."/>
            <person name="Lundholm N."/>
            <person name="Nishiyama T."/>
            <person name="Yang H."/>
            <person name="Hasebe M."/>
            <person name="Li S."/>
            <person name="Pierce S.K."/>
            <person name="Wang J."/>
        </authorList>
    </citation>
    <scope>NUCLEOTIDE SEQUENCE [LARGE SCALE GENOMIC DNA]</scope>
    <source>
        <strain evidence="13">EC2010</strain>
        <tissue evidence="13">Whole organism of an adult</tissue>
    </source>
</reference>
<dbReference type="Gene3D" id="3.20.19.10">
    <property type="entry name" value="Aconitase, domain 4"/>
    <property type="match status" value="1"/>
</dbReference>
<dbReference type="SUPFAM" id="SSF52016">
    <property type="entry name" value="LeuD/IlvD-like"/>
    <property type="match status" value="1"/>
</dbReference>
<evidence type="ECO:0000259" key="12">
    <source>
        <dbReference type="Pfam" id="PF00694"/>
    </source>
</evidence>
<dbReference type="NCBIfam" id="TIGR01341">
    <property type="entry name" value="aconitase_1"/>
    <property type="match status" value="1"/>
</dbReference>
<keyword evidence="7" id="KW-0411">Iron-sulfur</keyword>
<evidence type="ECO:0000256" key="6">
    <source>
        <dbReference type="ARBA" id="ARBA00023004"/>
    </source>
</evidence>
<evidence type="ECO:0000256" key="7">
    <source>
        <dbReference type="ARBA" id="ARBA00023014"/>
    </source>
</evidence>
<organism evidence="13 14">
    <name type="scientific">Elysia chlorotica</name>
    <name type="common">Eastern emerald elysia</name>
    <name type="synonym">Sea slug</name>
    <dbReference type="NCBI Taxonomy" id="188477"/>
    <lineage>
        <taxon>Eukaryota</taxon>
        <taxon>Metazoa</taxon>
        <taxon>Spiralia</taxon>
        <taxon>Lophotrochozoa</taxon>
        <taxon>Mollusca</taxon>
        <taxon>Gastropoda</taxon>
        <taxon>Heterobranchia</taxon>
        <taxon>Euthyneura</taxon>
        <taxon>Panpulmonata</taxon>
        <taxon>Sacoglossa</taxon>
        <taxon>Placobranchoidea</taxon>
        <taxon>Plakobranchidae</taxon>
        <taxon>Elysia</taxon>
    </lineage>
</organism>
<dbReference type="GO" id="GO:0046872">
    <property type="term" value="F:metal ion binding"/>
    <property type="evidence" value="ECO:0007669"/>
    <property type="project" value="UniProtKB-KW"/>
</dbReference>
<proteinExistence type="inferred from homology"/>
<dbReference type="PRINTS" id="PR00415">
    <property type="entry name" value="ACONITASE"/>
</dbReference>
<dbReference type="InterPro" id="IPR015928">
    <property type="entry name" value="Aconitase/3IPM_dehydase_swvl"/>
</dbReference>
<dbReference type="Proteomes" id="UP000271974">
    <property type="component" value="Unassembled WGS sequence"/>
</dbReference>
<feature type="compositionally biased region" description="Gly residues" evidence="10">
    <location>
        <begin position="48"/>
        <end position="70"/>
    </location>
</feature>
<dbReference type="InterPro" id="IPR015931">
    <property type="entry name" value="Acnase/IPM_dHydase_lsu_aba_1/3"/>
</dbReference>
<dbReference type="SUPFAM" id="SSF53732">
    <property type="entry name" value="Aconitase iron-sulfur domain"/>
    <property type="match status" value="2"/>
</dbReference>
<evidence type="ECO:0000256" key="2">
    <source>
        <dbReference type="ARBA" id="ARBA00007185"/>
    </source>
</evidence>
<feature type="compositionally biased region" description="Polar residues" evidence="10">
    <location>
        <begin position="291"/>
        <end position="328"/>
    </location>
</feature>
<dbReference type="GO" id="GO:0051539">
    <property type="term" value="F:4 iron, 4 sulfur cluster binding"/>
    <property type="evidence" value="ECO:0007669"/>
    <property type="project" value="UniProtKB-KW"/>
</dbReference>
<feature type="compositionally biased region" description="Low complexity" evidence="10">
    <location>
        <begin position="181"/>
        <end position="196"/>
    </location>
</feature>
<evidence type="ECO:0000313" key="14">
    <source>
        <dbReference type="Proteomes" id="UP000271974"/>
    </source>
</evidence>
<keyword evidence="14" id="KW-1185">Reference proteome</keyword>
<evidence type="ECO:0000256" key="8">
    <source>
        <dbReference type="ARBA" id="ARBA00023239"/>
    </source>
</evidence>
<keyword evidence="4" id="KW-0004">4Fe-4S</keyword>
<gene>
    <name evidence="13" type="ORF">EGW08_007791</name>
</gene>
<dbReference type="FunFam" id="3.30.499.10:FF:000005">
    <property type="entry name" value="cytoplasmic aconitate hydratase"/>
    <property type="match status" value="1"/>
</dbReference>
<comment type="caution">
    <text evidence="13">The sequence shown here is derived from an EMBL/GenBank/DDBJ whole genome shotgun (WGS) entry which is preliminary data.</text>
</comment>
<dbReference type="Gene3D" id="3.30.499.10">
    <property type="entry name" value="Aconitase, domain 3"/>
    <property type="match status" value="3"/>
</dbReference>
<name>A0A3S1C6M5_ELYCH</name>
<evidence type="ECO:0000256" key="10">
    <source>
        <dbReference type="SAM" id="MobiDB-lite"/>
    </source>
</evidence>
<feature type="compositionally biased region" description="Basic and acidic residues" evidence="10">
    <location>
        <begin position="160"/>
        <end position="175"/>
    </location>
</feature>
<comment type="catalytic activity">
    <reaction evidence="9">
        <text>citrate = D-threo-isocitrate</text>
        <dbReference type="Rhea" id="RHEA:10336"/>
        <dbReference type="ChEBI" id="CHEBI:15562"/>
        <dbReference type="ChEBI" id="CHEBI:16947"/>
        <dbReference type="EC" id="4.2.1.3"/>
    </reaction>
</comment>
<evidence type="ECO:0000256" key="4">
    <source>
        <dbReference type="ARBA" id="ARBA00022485"/>
    </source>
</evidence>
<feature type="compositionally biased region" description="Basic and acidic residues" evidence="10">
    <location>
        <begin position="92"/>
        <end position="104"/>
    </location>
</feature>
<dbReference type="InterPro" id="IPR018136">
    <property type="entry name" value="Aconitase_4Fe-4S_BS"/>
</dbReference>
<evidence type="ECO:0000256" key="5">
    <source>
        <dbReference type="ARBA" id="ARBA00022723"/>
    </source>
</evidence>
<dbReference type="STRING" id="188477.A0A3S1C6M5"/>
<keyword evidence="5" id="KW-0479">Metal-binding</keyword>
<dbReference type="InterPro" id="IPR036008">
    <property type="entry name" value="Aconitase_4Fe-4S_dom"/>
</dbReference>
<dbReference type="EMBL" id="RQTK01000206">
    <property type="protein sequence ID" value="RUS84407.1"/>
    <property type="molecule type" value="Genomic_DNA"/>
</dbReference>
<evidence type="ECO:0000256" key="1">
    <source>
        <dbReference type="ARBA" id="ARBA00001966"/>
    </source>
</evidence>
<dbReference type="GO" id="GO:0003994">
    <property type="term" value="F:aconitate hydratase activity"/>
    <property type="evidence" value="ECO:0007669"/>
    <property type="project" value="UniProtKB-EC"/>
</dbReference>
<dbReference type="PANTHER" id="PTHR11670">
    <property type="entry name" value="ACONITASE/IRON-RESPONSIVE ELEMENT FAMILY MEMBER"/>
    <property type="match status" value="1"/>
</dbReference>
<dbReference type="InterPro" id="IPR006249">
    <property type="entry name" value="Aconitase/IRP2"/>
</dbReference>
<protein>
    <recommendedName>
        <fullName evidence="3">aconitate hydratase</fullName>
        <ecNumber evidence="3">4.2.1.3</ecNumber>
    </recommendedName>
</protein>
<dbReference type="OrthoDB" id="2279155at2759"/>
<accession>A0A3S1C6M5</accession>
<evidence type="ECO:0000256" key="3">
    <source>
        <dbReference type="ARBA" id="ARBA00012926"/>
    </source>
</evidence>
<dbReference type="EC" id="4.2.1.3" evidence="3"/>
<dbReference type="Gene3D" id="6.10.190.10">
    <property type="match status" value="1"/>
</dbReference>
<dbReference type="AlphaFoldDB" id="A0A3S1C6M5"/>
<dbReference type="CDD" id="cd01580">
    <property type="entry name" value="AcnA_IRP_Swivel"/>
    <property type="match status" value="1"/>
</dbReference>
<dbReference type="InterPro" id="IPR001030">
    <property type="entry name" value="Acoase/IPM_deHydtase_lsu_aba"/>
</dbReference>
<comment type="cofactor">
    <cofactor evidence="1">
        <name>[4Fe-4S] cluster</name>
        <dbReference type="ChEBI" id="CHEBI:49883"/>
    </cofactor>
</comment>
<feature type="compositionally biased region" description="Low complexity" evidence="10">
    <location>
        <begin position="107"/>
        <end position="150"/>
    </location>
</feature>
<sequence length="1229" mass="131351">MRDAVKRLGGDPDKINPICPTDLVIDHSVQVDVSRSTPTALRDKTQRAGGGGGGGGRGGGGGWARGGLGLGEASVEDRPTVSTPGSKAGPWRRPERAQWREKRLGASANIDSNSSPSTSSNIVSRDSSSSNGNNNSKISSSNNNRDSNSNIPNVSARLATSHDESVERSEKKPDDFITAGTPPTSSYSSPLSSTLSRDASQPHPHGKGETAARLWAPQQAAKGTATSLGMLQRTGLETLKKDTRSEGFVGPDAPPTGDSTPTASQREMPTYSEARSPIQPSPSTEFGRLSQRMSSVEMSTTEEYTRTGGQSDEPSTISVSDVGTSHSTAIVLPDQSPPPSVLEASTPRTTPPTEPSHTPSSIFNRGATTSVSLSSTSGTASCCSCTPTCGTSSSLQPSLTTPVSSPAPNSLPASSLSSSSSPSAAAVAAPLQTVSPRRPCAVTSGPGSSPACAQCPHSDFRLQNKQCPFHARLTTRADALEQNQELEFSRNKERFLFCKWGAQALHNMLIVPPGLGIVHQVNLEYLARVVFADDGVLYPDSLVGTDSHTTMINGLGVLGWGVGGIEAEAVMLGQAISMVLPEVVGYKITGTLHPLVTSTDVVLTITKHLRQIGVVGKFVEFFGSGVATLSIADRATISNMCPEYGATTGFFAVDPKSMEYLRQTGRDEAKIALIEQYLRANNMFRDYNDASQDPVFSEVVELDLSTVVPCCSGPKRPHDRVAVVDMKSDFQQCLNNKVGFKGYAIPQEKQTTTVPFLYEGQEFTLNHGSVVIAAITSCTNTSNPSVMLGAGLLAKNAVEAGLKVAPYIKTSLSPGSGVVTFYLRESGVTDYLEQLGFNIVGYGCMTCIGNSGPLPEEVGEAIEKGDLVACGVLSGNRNFEGRIHPLTRANYLASPPLVIAYALAGTVNIDFETDPLGTNAEGKPIFLRDIWPSREAIQKVEKEFVVPAMFQDVYSRISKGNKRWNSLEAPASDLYPWDLKSTYIKSPPFFETMERELPGVQPIVDAAVLLNLGDSVTTDHISPAGSIARNSSAARYLAARGLVPREFNSYGSRRGHDEVMARGTFANIRLVNKFVSKPGPRTVYHPTGEEMDIFDAAQLYKQAGQTLIILAGKEYGSGSSRDWAAKGPWILGVRAVIAESYERIHRSNLAGMGIVPLQYLPGETADTLKLTGTEKFTLDLPSELTPGQLINVKVGDGRSFQAKLRFDTEVELTYFRNGGILNYMVRRML</sequence>
<dbReference type="NCBIfam" id="NF009520">
    <property type="entry name" value="PRK12881.1"/>
    <property type="match status" value="1"/>
</dbReference>
<dbReference type="FunFam" id="3.30.499.10:FF:000011">
    <property type="entry name" value="Iron-responsive element binding protein 2"/>
    <property type="match status" value="1"/>
</dbReference>
<keyword evidence="8" id="KW-0456">Lyase</keyword>
<feature type="domain" description="Aconitase A/isopropylmalate dehydratase small subunit swivel" evidence="12">
    <location>
        <begin position="1034"/>
        <end position="1159"/>
    </location>
</feature>
<evidence type="ECO:0000313" key="13">
    <source>
        <dbReference type="EMBL" id="RUS84407.1"/>
    </source>
</evidence>
<keyword evidence="6" id="KW-0408">Iron</keyword>
<dbReference type="NCBIfam" id="NF006757">
    <property type="entry name" value="PRK09277.1"/>
    <property type="match status" value="1"/>
</dbReference>